<proteinExistence type="predicted"/>
<evidence type="ECO:0000313" key="3">
    <source>
        <dbReference type="Proteomes" id="UP000447434"/>
    </source>
</evidence>
<name>A0A6A4QJ44_LUPAL</name>
<dbReference type="EMBL" id="WOCE01000005">
    <property type="protein sequence ID" value="KAE9614465.1"/>
    <property type="molecule type" value="Genomic_DNA"/>
</dbReference>
<comment type="caution">
    <text evidence="2">The sequence shown here is derived from an EMBL/GenBank/DDBJ whole genome shotgun (WGS) entry which is preliminary data.</text>
</comment>
<keyword evidence="1" id="KW-0812">Transmembrane</keyword>
<evidence type="ECO:0000256" key="1">
    <source>
        <dbReference type="SAM" id="Phobius"/>
    </source>
</evidence>
<keyword evidence="1" id="KW-1133">Transmembrane helix</keyword>
<protein>
    <submittedName>
        <fullName evidence="2">Uncharacterized protein</fullName>
    </submittedName>
</protein>
<dbReference type="Proteomes" id="UP000447434">
    <property type="component" value="Chromosome 5"/>
</dbReference>
<evidence type="ECO:0000313" key="2">
    <source>
        <dbReference type="EMBL" id="KAE9614465.1"/>
    </source>
</evidence>
<keyword evidence="1" id="KW-0472">Membrane</keyword>
<keyword evidence="3" id="KW-1185">Reference proteome</keyword>
<feature type="transmembrane region" description="Helical" evidence="1">
    <location>
        <begin position="33"/>
        <end position="54"/>
    </location>
</feature>
<organism evidence="2 3">
    <name type="scientific">Lupinus albus</name>
    <name type="common">White lupine</name>
    <name type="synonym">Lupinus termis</name>
    <dbReference type="NCBI Taxonomy" id="3870"/>
    <lineage>
        <taxon>Eukaryota</taxon>
        <taxon>Viridiplantae</taxon>
        <taxon>Streptophyta</taxon>
        <taxon>Embryophyta</taxon>
        <taxon>Tracheophyta</taxon>
        <taxon>Spermatophyta</taxon>
        <taxon>Magnoliopsida</taxon>
        <taxon>eudicotyledons</taxon>
        <taxon>Gunneridae</taxon>
        <taxon>Pentapetalae</taxon>
        <taxon>rosids</taxon>
        <taxon>fabids</taxon>
        <taxon>Fabales</taxon>
        <taxon>Fabaceae</taxon>
        <taxon>Papilionoideae</taxon>
        <taxon>50 kb inversion clade</taxon>
        <taxon>genistoids sensu lato</taxon>
        <taxon>core genistoids</taxon>
        <taxon>Genisteae</taxon>
        <taxon>Lupinus</taxon>
    </lineage>
</organism>
<reference evidence="3" key="1">
    <citation type="journal article" date="2020" name="Nat. Commun.">
        <title>Genome sequence of the cluster root forming white lupin.</title>
        <authorList>
            <person name="Hufnagel B."/>
            <person name="Marques A."/>
            <person name="Soriano A."/>
            <person name="Marques L."/>
            <person name="Divol F."/>
            <person name="Doumas P."/>
            <person name="Sallet E."/>
            <person name="Mancinotti D."/>
            <person name="Carrere S."/>
            <person name="Marande W."/>
            <person name="Arribat S."/>
            <person name="Keller J."/>
            <person name="Huneau C."/>
            <person name="Blein T."/>
            <person name="Aime D."/>
            <person name="Laguerre M."/>
            <person name="Taylor J."/>
            <person name="Schubert V."/>
            <person name="Nelson M."/>
            <person name="Geu-Flores F."/>
            <person name="Crespi M."/>
            <person name="Gallardo-Guerrero K."/>
            <person name="Delaux P.-M."/>
            <person name="Salse J."/>
            <person name="Berges H."/>
            <person name="Guyot R."/>
            <person name="Gouzy J."/>
            <person name="Peret B."/>
        </authorList>
    </citation>
    <scope>NUCLEOTIDE SEQUENCE [LARGE SCALE GENOMIC DNA]</scope>
    <source>
        <strain evidence="3">cv. Amiga</strain>
    </source>
</reference>
<dbReference type="AlphaFoldDB" id="A0A6A4QJ44"/>
<accession>A0A6A4QJ44</accession>
<gene>
    <name evidence="2" type="ORF">Lalb_Chr05g0228461</name>
</gene>
<sequence length="60" mass="6940">MENSLIVVVGSRSYQNFCSVVHDVVFTFNVVGYFFNVVLMSLNTIFIVVLCLIFSQFYEF</sequence>